<dbReference type="InterPro" id="IPR009057">
    <property type="entry name" value="Homeodomain-like_sf"/>
</dbReference>
<evidence type="ECO:0000313" key="5">
    <source>
        <dbReference type="EMBL" id="OKH26999.1"/>
    </source>
</evidence>
<dbReference type="Gene3D" id="1.10.10.60">
    <property type="entry name" value="Homeodomain-like"/>
    <property type="match status" value="2"/>
</dbReference>
<organism evidence="5 6">
    <name type="scientific">Chroogloeocystis siderophila 5.2 s.c.1</name>
    <dbReference type="NCBI Taxonomy" id="247279"/>
    <lineage>
        <taxon>Bacteria</taxon>
        <taxon>Bacillati</taxon>
        <taxon>Cyanobacteriota</taxon>
        <taxon>Cyanophyceae</taxon>
        <taxon>Oscillatoriophycideae</taxon>
        <taxon>Chroococcales</taxon>
        <taxon>Chroococcaceae</taxon>
        <taxon>Chroogloeocystis</taxon>
    </lineage>
</organism>
<keyword evidence="3" id="KW-0804">Transcription</keyword>
<keyword evidence="6" id="KW-1185">Reference proteome</keyword>
<dbReference type="PANTHER" id="PTHR47893:SF1">
    <property type="entry name" value="REGULATORY PROTEIN PCHR"/>
    <property type="match status" value="1"/>
</dbReference>
<name>A0A1U7HTV8_9CHRO</name>
<evidence type="ECO:0000256" key="1">
    <source>
        <dbReference type="ARBA" id="ARBA00023015"/>
    </source>
</evidence>
<dbReference type="Pfam" id="PF12833">
    <property type="entry name" value="HTH_18"/>
    <property type="match status" value="1"/>
</dbReference>
<dbReference type="SMART" id="SM00342">
    <property type="entry name" value="HTH_ARAC"/>
    <property type="match status" value="1"/>
</dbReference>
<protein>
    <recommendedName>
        <fullName evidence="4">HTH araC/xylS-type domain-containing protein</fullName>
    </recommendedName>
</protein>
<dbReference type="RefSeq" id="WP_073549216.1">
    <property type="nucleotide sequence ID" value="NZ_CAWMVK010000041.1"/>
</dbReference>
<dbReference type="STRING" id="247279.NIES1031_09730"/>
<gene>
    <name evidence="5" type="ORF">NIES1031_09730</name>
</gene>
<evidence type="ECO:0000259" key="4">
    <source>
        <dbReference type="PROSITE" id="PS01124"/>
    </source>
</evidence>
<dbReference type="InterPro" id="IPR053142">
    <property type="entry name" value="PchR_regulatory_protein"/>
</dbReference>
<dbReference type="InterPro" id="IPR018062">
    <property type="entry name" value="HTH_AraC-typ_CS"/>
</dbReference>
<keyword evidence="2" id="KW-0238">DNA-binding</keyword>
<dbReference type="Proteomes" id="UP000185984">
    <property type="component" value="Unassembled WGS sequence"/>
</dbReference>
<dbReference type="GO" id="GO:0003700">
    <property type="term" value="F:DNA-binding transcription factor activity"/>
    <property type="evidence" value="ECO:0007669"/>
    <property type="project" value="InterPro"/>
</dbReference>
<proteinExistence type="predicted"/>
<dbReference type="InterPro" id="IPR018060">
    <property type="entry name" value="HTH_AraC"/>
</dbReference>
<dbReference type="InterPro" id="IPR020449">
    <property type="entry name" value="Tscrpt_reg_AraC-type_HTH"/>
</dbReference>
<dbReference type="SUPFAM" id="SSF46689">
    <property type="entry name" value="Homeodomain-like"/>
    <property type="match status" value="2"/>
</dbReference>
<dbReference type="PANTHER" id="PTHR47893">
    <property type="entry name" value="REGULATORY PROTEIN PCHR"/>
    <property type="match status" value="1"/>
</dbReference>
<dbReference type="OrthoDB" id="7544370at2"/>
<evidence type="ECO:0000313" key="6">
    <source>
        <dbReference type="Proteomes" id="UP000185984"/>
    </source>
</evidence>
<accession>A0A1U7HTV8</accession>
<dbReference type="PROSITE" id="PS00041">
    <property type="entry name" value="HTH_ARAC_FAMILY_1"/>
    <property type="match status" value="1"/>
</dbReference>
<evidence type="ECO:0000256" key="2">
    <source>
        <dbReference type="ARBA" id="ARBA00023125"/>
    </source>
</evidence>
<comment type="caution">
    <text evidence="5">The sequence shown here is derived from an EMBL/GenBank/DDBJ whole genome shotgun (WGS) entry which is preliminary data.</text>
</comment>
<dbReference type="AlphaFoldDB" id="A0A1U7HTV8"/>
<keyword evidence="1" id="KW-0805">Transcription regulation</keyword>
<dbReference type="GO" id="GO:0043565">
    <property type="term" value="F:sequence-specific DNA binding"/>
    <property type="evidence" value="ECO:0007669"/>
    <property type="project" value="InterPro"/>
</dbReference>
<dbReference type="PRINTS" id="PR00032">
    <property type="entry name" value="HTHARAC"/>
</dbReference>
<evidence type="ECO:0000256" key="3">
    <source>
        <dbReference type="ARBA" id="ARBA00023163"/>
    </source>
</evidence>
<dbReference type="PROSITE" id="PS01124">
    <property type="entry name" value="HTH_ARAC_FAMILY_2"/>
    <property type="match status" value="1"/>
</dbReference>
<reference evidence="5 6" key="1">
    <citation type="submission" date="2016-11" db="EMBL/GenBank/DDBJ databases">
        <title>Draft Genome Sequences of Nine Cyanobacterial Strains from Diverse Habitats.</title>
        <authorList>
            <person name="Zhu T."/>
            <person name="Hou S."/>
            <person name="Lu X."/>
            <person name="Hess W.R."/>
        </authorList>
    </citation>
    <scope>NUCLEOTIDE SEQUENCE [LARGE SCALE GENOMIC DNA]</scope>
    <source>
        <strain evidence="5 6">5.2 s.c.1</strain>
    </source>
</reference>
<sequence length="324" mass="37153">MTIILSQSSYWELFEEAVEVETNVHSVDEFDTTWKYPQQLGQGYWRDIILSKGLALTIADYQPQDDIVSAAPERQHPLEYTFYLSGGEGCNDCFLRAGQYTLCGSGIAPKEDCYSSAKRCFVINAHIAPELFQSFVLNPTKEVPQEFQHLMHNLDQEYSTSFGTTTAEMHIVLQQILQCPYHGFMKRMYLESKVWELMVLLLDQLKSQKQHKPPTSLKSEDIERIYQAQAILLQQLSNPPSLIELARKVGLNDCTLKRGFRQVFGKTAFAYLHHHRLEQAKQLLAQGDMSVAEVARSVGFADRSYFTIAFRKQYGCNPGAYRRR</sequence>
<dbReference type="EMBL" id="MRCC01000007">
    <property type="protein sequence ID" value="OKH26999.1"/>
    <property type="molecule type" value="Genomic_DNA"/>
</dbReference>
<feature type="domain" description="HTH araC/xylS-type" evidence="4">
    <location>
        <begin position="226"/>
        <end position="324"/>
    </location>
</feature>